<evidence type="ECO:0000313" key="9">
    <source>
        <dbReference type="EMBL" id="QEI07988.1"/>
    </source>
</evidence>
<dbReference type="RefSeq" id="WP_148817072.1">
    <property type="nucleotide sequence ID" value="NZ_CP043046.1"/>
</dbReference>
<dbReference type="PANTHER" id="PTHR11054">
    <property type="entry name" value="6-PHOSPHOGLUCONOLACTONASE"/>
    <property type="match status" value="1"/>
</dbReference>
<proteinExistence type="inferred from homology"/>
<comment type="pathway">
    <text evidence="3 7">Carbohydrate degradation; pentose phosphate pathway; D-ribulose 5-phosphate from D-glucose 6-phosphate (oxidative stage): step 2/3.</text>
</comment>
<evidence type="ECO:0000256" key="4">
    <source>
        <dbReference type="ARBA" id="ARBA00010662"/>
    </source>
</evidence>
<keyword evidence="7 9" id="KW-0378">Hydrolase</keyword>
<evidence type="ECO:0000259" key="8">
    <source>
        <dbReference type="Pfam" id="PF01182"/>
    </source>
</evidence>
<evidence type="ECO:0000256" key="2">
    <source>
        <dbReference type="ARBA" id="ARBA00002681"/>
    </source>
</evidence>
<name>A0A5C0B064_9BURK</name>
<comment type="function">
    <text evidence="2 7">Hydrolysis of 6-phosphogluconolactone to 6-phosphogluconate.</text>
</comment>
<dbReference type="Pfam" id="PF01182">
    <property type="entry name" value="Glucosamine_iso"/>
    <property type="match status" value="1"/>
</dbReference>
<dbReference type="KEGG" id="pacr:FXN63_20710"/>
<evidence type="ECO:0000256" key="7">
    <source>
        <dbReference type="RuleBase" id="RU365095"/>
    </source>
</evidence>
<keyword evidence="10" id="KW-1185">Reference proteome</keyword>
<comment type="similarity">
    <text evidence="4 7">Belongs to the glucosamine/galactosamine-6-phosphate isomerase family. 6-phosphogluconolactonase subfamily.</text>
</comment>
<dbReference type="EMBL" id="CP043046">
    <property type="protein sequence ID" value="QEI07988.1"/>
    <property type="molecule type" value="Genomic_DNA"/>
</dbReference>
<reference evidence="9 10" key="1">
    <citation type="submission" date="2019-08" db="EMBL/GenBank/DDBJ databases">
        <title>Amphibian skin-associated Pigmentiphaga: genome sequence and occurrence across geography and hosts.</title>
        <authorList>
            <person name="Bletz M.C."/>
            <person name="Bunk B."/>
            <person name="Sproeer C."/>
            <person name="Biwer P."/>
            <person name="Reiter S."/>
            <person name="Rabemananjara F.C.E."/>
            <person name="Schulz S."/>
            <person name="Overmann J."/>
            <person name="Vences M."/>
        </authorList>
    </citation>
    <scope>NUCLEOTIDE SEQUENCE [LARGE SCALE GENOMIC DNA]</scope>
    <source>
        <strain evidence="9 10">Mada1488</strain>
    </source>
</reference>
<dbReference type="SUPFAM" id="SSF100950">
    <property type="entry name" value="NagB/RpiA/CoA transferase-like"/>
    <property type="match status" value="1"/>
</dbReference>
<dbReference type="EC" id="3.1.1.31" evidence="5 7"/>
<evidence type="ECO:0000313" key="10">
    <source>
        <dbReference type="Proteomes" id="UP000325161"/>
    </source>
</evidence>
<dbReference type="UniPathway" id="UPA00115">
    <property type="reaction ID" value="UER00409"/>
</dbReference>
<dbReference type="GO" id="GO:0005975">
    <property type="term" value="P:carbohydrate metabolic process"/>
    <property type="evidence" value="ECO:0007669"/>
    <property type="project" value="UniProtKB-UniRule"/>
</dbReference>
<dbReference type="GO" id="GO:0006098">
    <property type="term" value="P:pentose-phosphate shunt"/>
    <property type="evidence" value="ECO:0007669"/>
    <property type="project" value="UniProtKB-UniPathway"/>
</dbReference>
<dbReference type="InterPro" id="IPR006148">
    <property type="entry name" value="Glc/Gal-6P_isomerase"/>
</dbReference>
<dbReference type="AlphaFoldDB" id="A0A5C0B064"/>
<dbReference type="Gene3D" id="3.40.50.1360">
    <property type="match status" value="1"/>
</dbReference>
<gene>
    <name evidence="7 9" type="primary">pgl</name>
    <name evidence="9" type="ORF">FXN63_20710</name>
</gene>
<protein>
    <recommendedName>
        <fullName evidence="6 7">6-phosphogluconolactonase</fullName>
        <shortName evidence="7">6PGL</shortName>
        <ecNumber evidence="5 7">3.1.1.31</ecNumber>
    </recommendedName>
</protein>
<evidence type="ECO:0000256" key="1">
    <source>
        <dbReference type="ARBA" id="ARBA00000832"/>
    </source>
</evidence>
<comment type="catalytic activity">
    <reaction evidence="1 7">
        <text>6-phospho-D-glucono-1,5-lactone + H2O = 6-phospho-D-gluconate + H(+)</text>
        <dbReference type="Rhea" id="RHEA:12556"/>
        <dbReference type="ChEBI" id="CHEBI:15377"/>
        <dbReference type="ChEBI" id="CHEBI:15378"/>
        <dbReference type="ChEBI" id="CHEBI:57955"/>
        <dbReference type="ChEBI" id="CHEBI:58759"/>
        <dbReference type="EC" id="3.1.1.31"/>
    </reaction>
</comment>
<evidence type="ECO:0000256" key="3">
    <source>
        <dbReference type="ARBA" id="ARBA00004961"/>
    </source>
</evidence>
<evidence type="ECO:0000256" key="5">
    <source>
        <dbReference type="ARBA" id="ARBA00013198"/>
    </source>
</evidence>
<dbReference type="InterPro" id="IPR037171">
    <property type="entry name" value="NagB/RpiA_transferase-like"/>
</dbReference>
<dbReference type="InterPro" id="IPR039104">
    <property type="entry name" value="6PGL"/>
</dbReference>
<dbReference type="PANTHER" id="PTHR11054:SF0">
    <property type="entry name" value="6-PHOSPHOGLUCONOLACTONASE"/>
    <property type="match status" value="1"/>
</dbReference>
<dbReference type="CDD" id="cd01400">
    <property type="entry name" value="6PGL"/>
    <property type="match status" value="1"/>
</dbReference>
<evidence type="ECO:0000256" key="6">
    <source>
        <dbReference type="ARBA" id="ARBA00020337"/>
    </source>
</evidence>
<dbReference type="OrthoDB" id="9810967at2"/>
<feature type="domain" description="Glucosamine/galactosamine-6-phosphate isomerase" evidence="8">
    <location>
        <begin position="13"/>
        <end position="232"/>
    </location>
</feature>
<accession>A0A5C0B064</accession>
<dbReference type="Proteomes" id="UP000325161">
    <property type="component" value="Chromosome"/>
</dbReference>
<dbReference type="GO" id="GO:0017057">
    <property type="term" value="F:6-phosphogluconolactonase activity"/>
    <property type="evidence" value="ECO:0007669"/>
    <property type="project" value="UniProtKB-UniRule"/>
</dbReference>
<dbReference type="NCBIfam" id="TIGR01198">
    <property type="entry name" value="pgl"/>
    <property type="match status" value="1"/>
</dbReference>
<organism evidence="9 10">
    <name type="scientific">Pigmentiphaga aceris</name>
    <dbReference type="NCBI Taxonomy" id="1940612"/>
    <lineage>
        <taxon>Bacteria</taxon>
        <taxon>Pseudomonadati</taxon>
        <taxon>Pseudomonadota</taxon>
        <taxon>Betaproteobacteria</taxon>
        <taxon>Burkholderiales</taxon>
        <taxon>Alcaligenaceae</taxon>
        <taxon>Pigmentiphaga</taxon>
    </lineage>
</organism>
<sequence length="247" mass="26652">MSAASAAVTSVLPDRETLATHVAEWLVDEIARSTGPFSIALSGGSTPRPLFERLAEPARAARIDWSRVHLFWGDERFVPHDHPDSNYLMARRAMIDHVPIPPGNVHPVPTHGSPEEAARDYARTLRDFYQGERINPTAPLFNVNLLGMGGDGHTASLFPGSLALSERDDWVVAVIGEKPEPRITLTLPVLASAASVVFMVEGASKQEPLARARAGDPSVPAGLVWSDGQLIWFLDEAVAGGKIDPTD</sequence>
<dbReference type="InterPro" id="IPR005900">
    <property type="entry name" value="6-phosphogluconolactonase_DevB"/>
</dbReference>